<feature type="transmembrane region" description="Helical" evidence="1">
    <location>
        <begin position="78"/>
        <end position="96"/>
    </location>
</feature>
<organism evidence="2 3">
    <name type="scientific">Brassica cretica</name>
    <name type="common">Mustard</name>
    <dbReference type="NCBI Taxonomy" id="69181"/>
    <lineage>
        <taxon>Eukaryota</taxon>
        <taxon>Viridiplantae</taxon>
        <taxon>Streptophyta</taxon>
        <taxon>Embryophyta</taxon>
        <taxon>Tracheophyta</taxon>
        <taxon>Spermatophyta</taxon>
        <taxon>Magnoliopsida</taxon>
        <taxon>eudicotyledons</taxon>
        <taxon>Gunneridae</taxon>
        <taxon>Pentapetalae</taxon>
        <taxon>rosids</taxon>
        <taxon>malvids</taxon>
        <taxon>Brassicales</taxon>
        <taxon>Brassicaceae</taxon>
        <taxon>Brassiceae</taxon>
        <taxon>Brassica</taxon>
    </lineage>
</organism>
<sequence length="101" mass="11779">MHRVYTGVGSLHRGMHWVYTIVCIGCTPEYASGIYKSVYMMYIEVCIRCTPWCTHGFRHGCTPVCSSDVHQNLQRMDILVYTWVDILVYTIVYNNLMYTLV</sequence>
<accession>A0ABQ7DH68</accession>
<keyword evidence="1" id="KW-1133">Transmembrane helix</keyword>
<keyword evidence="1" id="KW-0812">Transmembrane</keyword>
<evidence type="ECO:0000313" key="3">
    <source>
        <dbReference type="Proteomes" id="UP000266723"/>
    </source>
</evidence>
<reference evidence="2 3" key="1">
    <citation type="journal article" date="2020" name="BMC Genomics">
        <title>Intraspecific diversification of the crop wild relative Brassica cretica Lam. using demographic model selection.</title>
        <authorList>
            <person name="Kioukis A."/>
            <person name="Michalopoulou V.A."/>
            <person name="Briers L."/>
            <person name="Pirintsos S."/>
            <person name="Studholme D.J."/>
            <person name="Pavlidis P."/>
            <person name="Sarris P.F."/>
        </authorList>
    </citation>
    <scope>NUCLEOTIDE SEQUENCE [LARGE SCALE GENOMIC DNA]</scope>
    <source>
        <strain evidence="3">cv. PFS-1207/04</strain>
    </source>
</reference>
<gene>
    <name evidence="2" type="ORF">DY000_02032060</name>
</gene>
<proteinExistence type="predicted"/>
<dbReference type="Proteomes" id="UP000266723">
    <property type="component" value="Unassembled WGS sequence"/>
</dbReference>
<comment type="caution">
    <text evidence="2">The sequence shown here is derived from an EMBL/GenBank/DDBJ whole genome shotgun (WGS) entry which is preliminary data.</text>
</comment>
<name>A0ABQ7DH68_BRACR</name>
<dbReference type="EMBL" id="QGKV02000649">
    <property type="protein sequence ID" value="KAF3577459.1"/>
    <property type="molecule type" value="Genomic_DNA"/>
</dbReference>
<evidence type="ECO:0000313" key="2">
    <source>
        <dbReference type="EMBL" id="KAF3577459.1"/>
    </source>
</evidence>
<evidence type="ECO:0000256" key="1">
    <source>
        <dbReference type="SAM" id="Phobius"/>
    </source>
</evidence>
<keyword evidence="3" id="KW-1185">Reference proteome</keyword>
<keyword evidence="1" id="KW-0472">Membrane</keyword>
<protein>
    <submittedName>
        <fullName evidence="2">Uncharacterized protein</fullName>
    </submittedName>
</protein>